<protein>
    <recommendedName>
        <fullName evidence="1">Heterokaryon incompatibility domain-containing protein</fullName>
    </recommendedName>
</protein>
<feature type="domain" description="Heterokaryon incompatibility" evidence="1">
    <location>
        <begin position="88"/>
        <end position="227"/>
    </location>
</feature>
<sequence length="684" mass="77897">MFVVFKNYQKVYIDLLEAYRKAESNDLSLTLHSNSKIYVSMSLTPEEHENQNSPTMIRLLTLLPGSRQDSIECFLNRAYLSKSEMPEFDALSYVWGRDAPGNSITINGSSFVVSASVYQALTHLRHARSSRTLWIDAICINQCDIDERAAQVLIMSKIYCKAQNVLVWLGPRVPLGLPHVLEHIKALSQNSRPRSQREPSSIHYGTVKAIIKLLEHPWWSRVWVVQEIVVARQAFIICGRQKIEWNRFCRLVHSVASYHSFHQHSRGAHFKEFIALEAYCRNRAGAFDRHGLENEVLLARGTASDVLSPVFDFRMRDATDVRDKIFALQGVIDAPILQKPDYTKQAYELTLGFSKQHIRNSKGLSILNLADCMQQSSFHLSGINHRRSFLAQVLKDIEERTTTKETIVSEPAVPSWCPAFMNPTAIAEGVHRRPLWTGLPGNDCTGPFSATDNMSVSEYTMTNFFNDENASKLPITALLELRDTVSAIGPVYSPSVFHLRHDMRQVLQRRLPHARSSLTGLWDSTKVLDEWRKLWHKVYVSRTSLESTSSHQTPFDENGIFNLTLHGGKQGFDIMDQKHSALRDAVCTGRQFFTTERGLCGLGPQGLRVGDETHVILGCQVPVVLRRYLDHQDHDTLKVRTEDQKERELIYVGQAYINELMVYNGDLSEDIRTGKVTLEERFLI</sequence>
<dbReference type="PANTHER" id="PTHR24148">
    <property type="entry name" value="ANKYRIN REPEAT DOMAIN-CONTAINING PROTEIN 39 HOMOLOG-RELATED"/>
    <property type="match status" value="1"/>
</dbReference>
<dbReference type="InterPro" id="IPR052895">
    <property type="entry name" value="HetReg/Transcr_Mod"/>
</dbReference>
<dbReference type="EMBL" id="KI912115">
    <property type="protein sequence ID" value="ETS77926.1"/>
    <property type="molecule type" value="Genomic_DNA"/>
</dbReference>
<dbReference type="HOGENOM" id="CLU_004184_7_4_1"/>
<keyword evidence="3" id="KW-1185">Reference proteome</keyword>
<evidence type="ECO:0000259" key="1">
    <source>
        <dbReference type="Pfam" id="PF06985"/>
    </source>
</evidence>
<evidence type="ECO:0000313" key="2">
    <source>
        <dbReference type="EMBL" id="ETS77926.1"/>
    </source>
</evidence>
<reference evidence="3" key="1">
    <citation type="journal article" date="2015" name="BMC Genomics">
        <title>Genomic and transcriptomic analysis of the endophytic fungus Pestalotiopsis fici reveals its lifestyle and high potential for synthesis of natural products.</title>
        <authorList>
            <person name="Wang X."/>
            <person name="Zhang X."/>
            <person name="Liu L."/>
            <person name="Xiang M."/>
            <person name="Wang W."/>
            <person name="Sun X."/>
            <person name="Che Y."/>
            <person name="Guo L."/>
            <person name="Liu G."/>
            <person name="Guo L."/>
            <person name="Wang C."/>
            <person name="Yin W.B."/>
            <person name="Stadler M."/>
            <person name="Zhang X."/>
            <person name="Liu X."/>
        </authorList>
    </citation>
    <scope>NUCLEOTIDE SEQUENCE [LARGE SCALE GENOMIC DNA]</scope>
    <source>
        <strain evidence="3">W106-1 / CGMCC3.15140</strain>
    </source>
</reference>
<gene>
    <name evidence="2" type="ORF">PFICI_09988</name>
</gene>
<evidence type="ECO:0000313" key="3">
    <source>
        <dbReference type="Proteomes" id="UP000030651"/>
    </source>
</evidence>
<dbReference type="KEGG" id="pfy:PFICI_09988"/>
<dbReference type="GeneID" id="19275001"/>
<accession>W3WYG3</accession>
<name>W3WYG3_PESFW</name>
<dbReference type="RefSeq" id="XP_007836760.1">
    <property type="nucleotide sequence ID" value="XM_007838569.1"/>
</dbReference>
<dbReference type="PANTHER" id="PTHR24148:SF73">
    <property type="entry name" value="HET DOMAIN PROTEIN (AFU_ORTHOLOGUE AFUA_8G01020)"/>
    <property type="match status" value="1"/>
</dbReference>
<dbReference type="Proteomes" id="UP000030651">
    <property type="component" value="Unassembled WGS sequence"/>
</dbReference>
<proteinExistence type="predicted"/>
<dbReference type="AlphaFoldDB" id="W3WYG3"/>
<dbReference type="InParanoid" id="W3WYG3"/>
<dbReference type="OrthoDB" id="2157530at2759"/>
<dbReference type="InterPro" id="IPR010730">
    <property type="entry name" value="HET"/>
</dbReference>
<organism evidence="2 3">
    <name type="scientific">Pestalotiopsis fici (strain W106-1 / CGMCC3.15140)</name>
    <dbReference type="NCBI Taxonomy" id="1229662"/>
    <lineage>
        <taxon>Eukaryota</taxon>
        <taxon>Fungi</taxon>
        <taxon>Dikarya</taxon>
        <taxon>Ascomycota</taxon>
        <taxon>Pezizomycotina</taxon>
        <taxon>Sordariomycetes</taxon>
        <taxon>Xylariomycetidae</taxon>
        <taxon>Amphisphaeriales</taxon>
        <taxon>Sporocadaceae</taxon>
        <taxon>Pestalotiopsis</taxon>
    </lineage>
</organism>
<dbReference type="Pfam" id="PF06985">
    <property type="entry name" value="HET"/>
    <property type="match status" value="1"/>
</dbReference>